<dbReference type="Gene3D" id="1.10.510.10">
    <property type="entry name" value="Transferase(Phosphotransferase) domain 1"/>
    <property type="match status" value="1"/>
</dbReference>
<proteinExistence type="predicted"/>
<name>A0AAN5CG53_9BILA</name>
<dbReference type="EMBL" id="BTRK01000003">
    <property type="protein sequence ID" value="GMR42394.1"/>
    <property type="molecule type" value="Genomic_DNA"/>
</dbReference>
<evidence type="ECO:0008006" key="4">
    <source>
        <dbReference type="Google" id="ProtNLM"/>
    </source>
</evidence>
<dbReference type="SUPFAM" id="SSF56112">
    <property type="entry name" value="Protein kinase-like (PK-like)"/>
    <property type="match status" value="1"/>
</dbReference>
<protein>
    <recommendedName>
        <fullName evidence="4">Protein kinase domain-containing protein</fullName>
    </recommendedName>
</protein>
<dbReference type="InterPro" id="IPR011009">
    <property type="entry name" value="Kinase-like_dom_sf"/>
</dbReference>
<organism evidence="2 3">
    <name type="scientific">Pristionchus mayeri</name>
    <dbReference type="NCBI Taxonomy" id="1317129"/>
    <lineage>
        <taxon>Eukaryota</taxon>
        <taxon>Metazoa</taxon>
        <taxon>Ecdysozoa</taxon>
        <taxon>Nematoda</taxon>
        <taxon>Chromadorea</taxon>
        <taxon>Rhabditida</taxon>
        <taxon>Rhabditina</taxon>
        <taxon>Diplogasteromorpha</taxon>
        <taxon>Diplogasteroidea</taxon>
        <taxon>Neodiplogasteridae</taxon>
        <taxon>Pristionchus</taxon>
    </lineage>
</organism>
<comment type="caution">
    <text evidence="2">The sequence shown here is derived from an EMBL/GenBank/DDBJ whole genome shotgun (WGS) entry which is preliminary data.</text>
</comment>
<evidence type="ECO:0000256" key="1">
    <source>
        <dbReference type="SAM" id="MobiDB-lite"/>
    </source>
</evidence>
<accession>A0AAN5CG53</accession>
<evidence type="ECO:0000313" key="3">
    <source>
        <dbReference type="Proteomes" id="UP001328107"/>
    </source>
</evidence>
<gene>
    <name evidence="2" type="ORF">PMAYCL1PPCAC_12589</name>
</gene>
<keyword evidence="3" id="KW-1185">Reference proteome</keyword>
<dbReference type="Proteomes" id="UP001328107">
    <property type="component" value="Unassembled WGS sequence"/>
</dbReference>
<feature type="region of interest" description="Disordered" evidence="1">
    <location>
        <begin position="132"/>
        <end position="154"/>
    </location>
</feature>
<sequence length="154" mass="17465">MMKGRILFPGADTPHQLSLIHESLGPPSSLDFIDMGVMEVTADILKDQSKKKRRFKKHMPTAPKECVTFLSQVLQYAPLQRLHGEDALSHSIFEELFECDRIRWNGQLTLSLLHRQKGAASRYYDYKKVISTNRGKDSPSIPTPARTPEKTPSS</sequence>
<reference evidence="3" key="1">
    <citation type="submission" date="2022-10" db="EMBL/GenBank/DDBJ databases">
        <title>Genome assembly of Pristionchus species.</title>
        <authorList>
            <person name="Yoshida K."/>
            <person name="Sommer R.J."/>
        </authorList>
    </citation>
    <scope>NUCLEOTIDE SEQUENCE [LARGE SCALE GENOMIC DNA]</scope>
    <source>
        <strain evidence="3">RS5460</strain>
    </source>
</reference>
<dbReference type="AlphaFoldDB" id="A0AAN5CG53"/>
<evidence type="ECO:0000313" key="2">
    <source>
        <dbReference type="EMBL" id="GMR42394.1"/>
    </source>
</evidence>
<feature type="non-terminal residue" evidence="2">
    <location>
        <position position="154"/>
    </location>
</feature>